<proteinExistence type="predicted"/>
<reference evidence="2 3" key="1">
    <citation type="submission" date="2016-03" db="EMBL/GenBank/DDBJ databases">
        <title>Genome sequence of Rhodococcus kyotonensis KB10.</title>
        <authorList>
            <person name="Jeong H."/>
            <person name="Hong C.E."/>
            <person name="Jo S.H."/>
            <person name="Park J.M."/>
        </authorList>
    </citation>
    <scope>NUCLEOTIDE SEQUENCE [LARGE SCALE GENOMIC DNA]</scope>
    <source>
        <strain evidence="2 3">KB10</strain>
    </source>
</reference>
<keyword evidence="1" id="KW-1133">Transmembrane helix</keyword>
<dbReference type="EMBL" id="LVHI01000008">
    <property type="protein sequence ID" value="OAK55675.1"/>
    <property type="molecule type" value="Genomic_DNA"/>
</dbReference>
<evidence type="ECO:0000256" key="1">
    <source>
        <dbReference type="SAM" id="Phobius"/>
    </source>
</evidence>
<dbReference type="Proteomes" id="UP000077519">
    <property type="component" value="Unassembled WGS sequence"/>
</dbReference>
<accession>A0A177YJL4</accession>
<evidence type="ECO:0000313" key="2">
    <source>
        <dbReference type="EMBL" id="OAK55675.1"/>
    </source>
</evidence>
<keyword evidence="1" id="KW-0472">Membrane</keyword>
<keyword evidence="3" id="KW-1185">Reference proteome</keyword>
<feature type="transmembrane region" description="Helical" evidence="1">
    <location>
        <begin position="18"/>
        <end position="36"/>
    </location>
</feature>
<organism evidence="2 3">
    <name type="scientific">Rhodococcoides kyotonense</name>
    <dbReference type="NCBI Taxonomy" id="398843"/>
    <lineage>
        <taxon>Bacteria</taxon>
        <taxon>Bacillati</taxon>
        <taxon>Actinomycetota</taxon>
        <taxon>Actinomycetes</taxon>
        <taxon>Mycobacteriales</taxon>
        <taxon>Nocardiaceae</taxon>
        <taxon>Rhodococcoides</taxon>
    </lineage>
</organism>
<name>A0A177YJL4_9NOCA</name>
<gene>
    <name evidence="2" type="ORF">A3K89_19035</name>
</gene>
<keyword evidence="1" id="KW-0812">Transmembrane</keyword>
<protein>
    <submittedName>
        <fullName evidence="2">Uncharacterized protein</fullName>
    </submittedName>
</protein>
<evidence type="ECO:0000313" key="3">
    <source>
        <dbReference type="Proteomes" id="UP000077519"/>
    </source>
</evidence>
<dbReference type="AlphaFoldDB" id="A0A177YJL4"/>
<comment type="caution">
    <text evidence="2">The sequence shown here is derived from an EMBL/GenBank/DDBJ whole genome shotgun (WGS) entry which is preliminary data.</text>
</comment>
<sequence>MPVHYGHLAGVLKRTLRLGAYIIVIYVSICFIAGNARMEGRIGMWNLFLKSMRFGPYSHLLDGADSRRAPLCAISGWAVAHGGDSECFQVASPTNLVTDDAVRMS</sequence>